<dbReference type="Proteomes" id="UP000295781">
    <property type="component" value="Chromosome"/>
</dbReference>
<dbReference type="EMBL" id="CP012670">
    <property type="protein sequence ID" value="AUX20678.1"/>
    <property type="molecule type" value="Genomic_DNA"/>
</dbReference>
<feature type="domain" description="DUF3943" evidence="2">
    <location>
        <begin position="183"/>
        <end position="276"/>
    </location>
</feature>
<accession>A0A4P2PVY5</accession>
<reference evidence="3 4" key="1">
    <citation type="submission" date="2015-09" db="EMBL/GenBank/DDBJ databases">
        <title>Sorangium comparison.</title>
        <authorList>
            <person name="Zaburannyi N."/>
            <person name="Bunk B."/>
            <person name="Overmann J."/>
            <person name="Mueller R."/>
        </authorList>
    </citation>
    <scope>NUCLEOTIDE SEQUENCE [LARGE SCALE GENOMIC DNA]</scope>
    <source>
        <strain evidence="3 4">So ceGT47</strain>
    </source>
</reference>
<protein>
    <recommendedName>
        <fullName evidence="2">DUF3943 domain-containing protein</fullName>
    </recommendedName>
</protein>
<evidence type="ECO:0000256" key="1">
    <source>
        <dbReference type="SAM" id="MobiDB-lite"/>
    </source>
</evidence>
<dbReference type="Pfam" id="PF13084">
    <property type="entry name" value="DUF3943"/>
    <property type="match status" value="1"/>
</dbReference>
<feature type="region of interest" description="Disordered" evidence="1">
    <location>
        <begin position="66"/>
        <end position="125"/>
    </location>
</feature>
<sequence length="297" mass="31173">MPRRKVGRQRASVLYLVGLRAERGRRLLPLAAPGARRARSPMDPIRPCAAAALAVLSAACAGPARTALPADSAAPPADSTLPPPDAPPPPVGSAPPPADALAPPGRPAEARVPGALPPAAPGSAEPSWAPPILHSLAVLTVTRSVEAVLWPEPFADLRLERWAHHYGEAVTKPPLFDASQPAFQWDHDPWPINVIGHGLLGSEIYFRARVCRFSAPAALAFTLAGTHLWEYGYEANGVRPSALDLVYTPLAGVLLGELRLATFRAAEGLESAGARLLVRALVDPLGEIERGIGVSGC</sequence>
<gene>
    <name evidence="3" type="ORF">SOCEGT47_011510</name>
</gene>
<name>A0A4P2PVY5_SORCE</name>
<dbReference type="InterPro" id="IPR025079">
    <property type="entry name" value="DUF3943"/>
</dbReference>
<feature type="compositionally biased region" description="Pro residues" evidence="1">
    <location>
        <begin position="81"/>
        <end position="98"/>
    </location>
</feature>
<dbReference type="AlphaFoldDB" id="A0A4P2PVY5"/>
<organism evidence="3 4">
    <name type="scientific">Sorangium cellulosum</name>
    <name type="common">Polyangium cellulosum</name>
    <dbReference type="NCBI Taxonomy" id="56"/>
    <lineage>
        <taxon>Bacteria</taxon>
        <taxon>Pseudomonadati</taxon>
        <taxon>Myxococcota</taxon>
        <taxon>Polyangia</taxon>
        <taxon>Polyangiales</taxon>
        <taxon>Polyangiaceae</taxon>
        <taxon>Sorangium</taxon>
    </lineage>
</organism>
<evidence type="ECO:0000313" key="4">
    <source>
        <dbReference type="Proteomes" id="UP000295781"/>
    </source>
</evidence>
<proteinExistence type="predicted"/>
<evidence type="ECO:0000259" key="2">
    <source>
        <dbReference type="Pfam" id="PF13084"/>
    </source>
</evidence>
<feature type="compositionally biased region" description="Low complexity" evidence="1">
    <location>
        <begin position="66"/>
        <end position="80"/>
    </location>
</feature>
<evidence type="ECO:0000313" key="3">
    <source>
        <dbReference type="EMBL" id="AUX20678.1"/>
    </source>
</evidence>